<feature type="transmembrane region" description="Helical" evidence="9">
    <location>
        <begin position="409"/>
        <end position="432"/>
    </location>
</feature>
<reference evidence="10" key="1">
    <citation type="submission" date="2021-02" db="EMBL/GenBank/DDBJ databases">
        <authorList>
            <person name="Syme A R."/>
            <person name="Syme A R."/>
            <person name="Moolhuijzen P."/>
        </authorList>
    </citation>
    <scope>NUCLEOTIDE SEQUENCE</scope>
    <source>
        <strain evidence="10">W1-1</strain>
    </source>
</reference>
<evidence type="ECO:0000256" key="5">
    <source>
        <dbReference type="ARBA" id="ARBA00022989"/>
    </source>
</evidence>
<organism evidence="10 11">
    <name type="scientific">Pyrenophora teres f. teres</name>
    <dbReference type="NCBI Taxonomy" id="97479"/>
    <lineage>
        <taxon>Eukaryota</taxon>
        <taxon>Fungi</taxon>
        <taxon>Dikarya</taxon>
        <taxon>Ascomycota</taxon>
        <taxon>Pezizomycotina</taxon>
        <taxon>Dothideomycetes</taxon>
        <taxon>Pleosporomycetidae</taxon>
        <taxon>Pleosporales</taxon>
        <taxon>Pleosporineae</taxon>
        <taxon>Pleosporaceae</taxon>
        <taxon>Pyrenophora</taxon>
    </lineage>
</organism>
<dbReference type="InterPro" id="IPR026030">
    <property type="entry name" value="Pur-cyt_permease_Fcy2/21/22"/>
</dbReference>
<name>A0A6S6WHS7_9PLEO</name>
<evidence type="ECO:0000256" key="1">
    <source>
        <dbReference type="ARBA" id="ARBA00004141"/>
    </source>
</evidence>
<dbReference type="PANTHER" id="PTHR31806">
    <property type="entry name" value="PURINE-CYTOSINE PERMEASE FCY2-RELATED"/>
    <property type="match status" value="1"/>
</dbReference>
<dbReference type="Proteomes" id="UP000472372">
    <property type="component" value="Chromosome 7"/>
</dbReference>
<comment type="similarity">
    <text evidence="2 7">Belongs to the purine-cytosine permease (2.A.39) family.</text>
</comment>
<evidence type="ECO:0000256" key="7">
    <source>
        <dbReference type="PIRNR" id="PIRNR002744"/>
    </source>
</evidence>
<evidence type="ECO:0000256" key="6">
    <source>
        <dbReference type="ARBA" id="ARBA00023136"/>
    </source>
</evidence>
<evidence type="ECO:0000256" key="4">
    <source>
        <dbReference type="ARBA" id="ARBA00022692"/>
    </source>
</evidence>
<gene>
    <name evidence="10" type="ORF">PTTW11_08078</name>
</gene>
<dbReference type="GO" id="GO:0005886">
    <property type="term" value="C:plasma membrane"/>
    <property type="evidence" value="ECO:0007669"/>
    <property type="project" value="TreeGrafter"/>
</dbReference>
<dbReference type="InterPro" id="IPR001248">
    <property type="entry name" value="Pur-cyt_permease"/>
</dbReference>
<keyword evidence="3 7" id="KW-0813">Transport</keyword>
<dbReference type="GO" id="GO:0022857">
    <property type="term" value="F:transmembrane transporter activity"/>
    <property type="evidence" value="ECO:0007669"/>
    <property type="project" value="InterPro"/>
</dbReference>
<feature type="transmembrane region" description="Helical" evidence="9">
    <location>
        <begin position="490"/>
        <end position="506"/>
    </location>
</feature>
<evidence type="ECO:0000256" key="9">
    <source>
        <dbReference type="SAM" id="Phobius"/>
    </source>
</evidence>
<feature type="transmembrane region" description="Helical" evidence="9">
    <location>
        <begin position="112"/>
        <end position="131"/>
    </location>
</feature>
<sequence>MANLVPDIGSSKISRAPSSEDIKRPKLGMRELDEQATEGKQDSVGGWRGVLSFLEKKGDVEVRGCTPVPYEDRTETSYSKIFTLWFCMSCNPLPVTFGMVGTKSFALSLRDAALVILFFTLVSTVPVAYMCTWGPKTGMRQLVQARFSFGKYFVSLLILLNLATLTGFCVVDSVIGGMALSAVQDGTSINATVGIVIIAILSLFISFCGFRVLHVYERWAWIPALVALVIAAGCGGKSLTHQVVAPAATAPQILSFGGLVASFMLPWAALASDFSTYMHPKAPSFRIALYAYVGLALPTILLMILGAAMGGATPNMASWQAGYDVNAASGVLAAMLHPAGGFGRFVTVVLAFSMLGNLSATMYSVTLNLQMLVPWLFRIPRVMFSIVITGIVIGVAVEASKSFFLNLENFIGVIGYWSAAFIGIAITEHVVFRRSSFMAYTKDEDAWDDPTKLAPGVAAIGAFLLSFGLIIPCMAQVWWTGPVAETTGDIGLEVAVVLAAALYIPFRKLERRTCGR</sequence>
<feature type="transmembrane region" description="Helical" evidence="9">
    <location>
        <begin position="152"/>
        <end position="179"/>
    </location>
</feature>
<keyword evidence="4 9" id="KW-0812">Transmembrane</keyword>
<feature type="region of interest" description="Disordered" evidence="8">
    <location>
        <begin position="1"/>
        <end position="42"/>
    </location>
</feature>
<feature type="transmembrane region" description="Helical" evidence="9">
    <location>
        <begin position="287"/>
        <end position="309"/>
    </location>
</feature>
<dbReference type="EMBL" id="HG992983">
    <property type="protein sequence ID" value="CAE7195105.1"/>
    <property type="molecule type" value="Genomic_DNA"/>
</dbReference>
<feature type="transmembrane region" description="Helical" evidence="9">
    <location>
        <begin position="453"/>
        <end position="478"/>
    </location>
</feature>
<evidence type="ECO:0000256" key="3">
    <source>
        <dbReference type="ARBA" id="ARBA00022448"/>
    </source>
</evidence>
<feature type="transmembrane region" description="Helical" evidence="9">
    <location>
        <begin position="81"/>
        <end position="100"/>
    </location>
</feature>
<dbReference type="Pfam" id="PF02133">
    <property type="entry name" value="Transp_cyt_pur"/>
    <property type="match status" value="1"/>
</dbReference>
<evidence type="ECO:0000313" key="11">
    <source>
        <dbReference type="Proteomes" id="UP000472372"/>
    </source>
</evidence>
<feature type="transmembrane region" description="Helical" evidence="9">
    <location>
        <begin position="342"/>
        <end position="363"/>
    </location>
</feature>
<evidence type="ECO:0000313" key="10">
    <source>
        <dbReference type="EMBL" id="CAE7195105.1"/>
    </source>
</evidence>
<feature type="transmembrane region" description="Helical" evidence="9">
    <location>
        <begin position="220"/>
        <end position="240"/>
    </location>
</feature>
<feature type="transmembrane region" description="Helical" evidence="9">
    <location>
        <begin position="191"/>
        <end position="213"/>
    </location>
</feature>
<dbReference type="AlphaFoldDB" id="A0A6S6WHS7"/>
<feature type="transmembrane region" description="Helical" evidence="9">
    <location>
        <begin position="375"/>
        <end position="397"/>
    </location>
</feature>
<accession>A0A6S6WHS7</accession>
<dbReference type="PANTHER" id="PTHR31806:SF5">
    <property type="entry name" value="PURINE-CYTOSINE PERMEASE FCY21"/>
    <property type="match status" value="1"/>
</dbReference>
<keyword evidence="6 7" id="KW-0472">Membrane</keyword>
<feature type="transmembrane region" description="Helical" evidence="9">
    <location>
        <begin position="252"/>
        <end position="275"/>
    </location>
</feature>
<evidence type="ECO:0000256" key="8">
    <source>
        <dbReference type="SAM" id="MobiDB-lite"/>
    </source>
</evidence>
<comment type="subcellular location">
    <subcellularLocation>
        <location evidence="1">Membrane</location>
        <topology evidence="1">Multi-pass membrane protein</topology>
    </subcellularLocation>
</comment>
<keyword evidence="5 9" id="KW-1133">Transmembrane helix</keyword>
<dbReference type="PIRSF" id="PIRSF002744">
    <property type="entry name" value="Pur-cyt_permease"/>
    <property type="match status" value="1"/>
</dbReference>
<dbReference type="Gene3D" id="1.10.4160.10">
    <property type="entry name" value="Hydantoin permease"/>
    <property type="match status" value="1"/>
</dbReference>
<proteinExistence type="inferred from homology"/>
<feature type="compositionally biased region" description="Basic and acidic residues" evidence="8">
    <location>
        <begin position="18"/>
        <end position="41"/>
    </location>
</feature>
<evidence type="ECO:0000256" key="2">
    <source>
        <dbReference type="ARBA" id="ARBA00008974"/>
    </source>
</evidence>
<protein>
    <submittedName>
        <fullName evidence="10">Purine-cytosine permease FCY21</fullName>
    </submittedName>
</protein>